<protein>
    <recommendedName>
        <fullName evidence="4">NADPH--hemoprotein reductase</fullName>
        <ecNumber evidence="4">1.6.2.4</ecNumber>
    </recommendedName>
</protein>
<evidence type="ECO:0000256" key="4">
    <source>
        <dbReference type="ARBA" id="ARBA00023797"/>
    </source>
</evidence>
<proteinExistence type="predicted"/>
<evidence type="ECO:0000313" key="8">
    <source>
        <dbReference type="EMBL" id="PQJ53441.1"/>
    </source>
</evidence>
<feature type="domain" description="Flavodoxin-like" evidence="6">
    <location>
        <begin position="43"/>
        <end position="195"/>
    </location>
</feature>
<keyword evidence="9" id="KW-1185">Reference proteome</keyword>
<dbReference type="InterPro" id="IPR001433">
    <property type="entry name" value="OxRdtase_FAD/NAD-bd"/>
</dbReference>
<dbReference type="PANTHER" id="PTHR19384:SF17">
    <property type="entry name" value="NADPH--CYTOCHROME P450 REDUCTASE"/>
    <property type="match status" value="1"/>
</dbReference>
<reference evidence="8 9" key="1">
    <citation type="submission" date="2016-12" db="EMBL/GenBank/DDBJ databases">
        <title>Diversity of luminous bacteria.</title>
        <authorList>
            <person name="Yoshizawa S."/>
            <person name="Kogure K."/>
        </authorList>
    </citation>
    <scope>NUCLEOTIDE SEQUENCE [LARGE SCALE GENOMIC DNA]</scope>
    <source>
        <strain evidence="8 9">SA4-48</strain>
    </source>
</reference>
<keyword evidence="3" id="KW-0813">Transport</keyword>
<keyword evidence="2" id="KW-0288">FMN</keyword>
<keyword evidence="5" id="KW-0472">Membrane</keyword>
<dbReference type="Pfam" id="PF00258">
    <property type="entry name" value="Flavodoxin_1"/>
    <property type="match status" value="1"/>
</dbReference>
<dbReference type="Gene3D" id="3.40.50.80">
    <property type="entry name" value="Nucleotide-binding domain of ferredoxin-NADP reductase (FNR) module"/>
    <property type="match status" value="1"/>
</dbReference>
<dbReference type="PRINTS" id="PR00369">
    <property type="entry name" value="FLAVODOXIN"/>
</dbReference>
<evidence type="ECO:0000259" key="7">
    <source>
        <dbReference type="PROSITE" id="PS51384"/>
    </source>
</evidence>
<dbReference type="GO" id="GO:0005829">
    <property type="term" value="C:cytosol"/>
    <property type="evidence" value="ECO:0007669"/>
    <property type="project" value="TreeGrafter"/>
</dbReference>
<dbReference type="PROSITE" id="PS50902">
    <property type="entry name" value="FLAVODOXIN_LIKE"/>
    <property type="match status" value="1"/>
</dbReference>
<dbReference type="EC" id="1.6.2.4" evidence="4"/>
<dbReference type="InterPro" id="IPR001094">
    <property type="entry name" value="Flavdoxin-like"/>
</dbReference>
<sequence length="533" mass="59699">MQSLYLIGVLITVLSVAWLALCVGMWRLHRSRTQPKLVANTKTLIVYASQTGNAQSIAQYFADALSVLEKVSAIPLNALTFEHLLPLEKVLFVISTYGDGEAPDNGSLFTKLLTTISTSTSDRNADINQLNHLAYSVVALGDSTYPEFCAFGYQVDQAMKDAGAKQLSKVITVDNYDELITNLADITPDWLEVSQQSLIQQPSLIKTTGTQVVKSKQYWQLIQRELLNPDCNDEPLLQITFKSIGPSPTWQAGDLIEIQPKQPSEVVDKWLAENNINGDIWLTHQGHQQSLKAWLLERELPETHKHSANELLQALPYLHKRSYSIASIPEDGQLQLIVRLFEKHNGDVQRQAEKQEFGLASGFLSHYCQVGDVIDGHIKSVNSHHNIDHSKPIILIGAGSGLAGLKAQISARFYLANQQDKSIGQSWLIFGERNNKAELPINKQLAEFEKEPVKVNKLSCAFSQDSQYPKYVQNVLFNEQDKLHQWIDDGAYIYVCGSLVGMGEGVQDALVTILGQEKIEELQQQQRYIRDVY</sequence>
<dbReference type="Pfam" id="PF00175">
    <property type="entry name" value="NAD_binding_1"/>
    <property type="match status" value="1"/>
</dbReference>
<dbReference type="InterPro" id="IPR008254">
    <property type="entry name" value="Flavodoxin/NO_synth"/>
</dbReference>
<dbReference type="Gene3D" id="2.40.30.10">
    <property type="entry name" value="Translation factors"/>
    <property type="match status" value="1"/>
</dbReference>
<dbReference type="OrthoDB" id="9816402at2"/>
<comment type="caution">
    <text evidence="8">The sequence shown here is derived from an EMBL/GenBank/DDBJ whole genome shotgun (WGS) entry which is preliminary data.</text>
</comment>
<gene>
    <name evidence="8" type="ORF">BTO11_07005</name>
</gene>
<dbReference type="RefSeq" id="WP_105051926.1">
    <property type="nucleotide sequence ID" value="NZ_BMYG01000003.1"/>
</dbReference>
<evidence type="ECO:0000256" key="2">
    <source>
        <dbReference type="ARBA" id="ARBA00022643"/>
    </source>
</evidence>
<organism evidence="8 9">
    <name type="scientific">Psychrosphaera saromensis</name>
    <dbReference type="NCBI Taxonomy" id="716813"/>
    <lineage>
        <taxon>Bacteria</taxon>
        <taxon>Pseudomonadati</taxon>
        <taxon>Pseudomonadota</taxon>
        <taxon>Gammaproteobacteria</taxon>
        <taxon>Alteromonadales</taxon>
        <taxon>Pseudoalteromonadaceae</taxon>
        <taxon>Psychrosphaera</taxon>
    </lineage>
</organism>
<dbReference type="InterPro" id="IPR001709">
    <property type="entry name" value="Flavoprot_Pyr_Nucl_cyt_Rdtase"/>
</dbReference>
<dbReference type="Proteomes" id="UP000239007">
    <property type="component" value="Unassembled WGS sequence"/>
</dbReference>
<dbReference type="SUPFAM" id="SSF52218">
    <property type="entry name" value="Flavoproteins"/>
    <property type="match status" value="1"/>
</dbReference>
<evidence type="ECO:0000259" key="6">
    <source>
        <dbReference type="PROSITE" id="PS50902"/>
    </source>
</evidence>
<accession>A0A2S7UVZ4</accession>
<dbReference type="GO" id="GO:0050660">
    <property type="term" value="F:flavin adenine dinucleotide binding"/>
    <property type="evidence" value="ECO:0007669"/>
    <property type="project" value="TreeGrafter"/>
</dbReference>
<dbReference type="GO" id="GO:0010181">
    <property type="term" value="F:FMN binding"/>
    <property type="evidence" value="ECO:0007669"/>
    <property type="project" value="InterPro"/>
</dbReference>
<dbReference type="InterPro" id="IPR017938">
    <property type="entry name" value="Riboflavin_synthase-like_b-brl"/>
</dbReference>
<evidence type="ECO:0000313" key="9">
    <source>
        <dbReference type="Proteomes" id="UP000239007"/>
    </source>
</evidence>
<dbReference type="InterPro" id="IPR029039">
    <property type="entry name" value="Flavoprotein-like_sf"/>
</dbReference>
<dbReference type="InterPro" id="IPR017927">
    <property type="entry name" value="FAD-bd_FR_type"/>
</dbReference>
<feature type="transmembrane region" description="Helical" evidence="5">
    <location>
        <begin position="6"/>
        <end position="26"/>
    </location>
</feature>
<dbReference type="Gene3D" id="3.40.50.360">
    <property type="match status" value="1"/>
</dbReference>
<keyword evidence="5" id="KW-0812">Transmembrane</keyword>
<evidence type="ECO:0000256" key="3">
    <source>
        <dbReference type="ARBA" id="ARBA00022982"/>
    </source>
</evidence>
<dbReference type="AlphaFoldDB" id="A0A2S7UVZ4"/>
<dbReference type="SUPFAM" id="SSF52343">
    <property type="entry name" value="Ferredoxin reductase-like, C-terminal NADP-linked domain"/>
    <property type="match status" value="1"/>
</dbReference>
<keyword evidence="1" id="KW-0285">Flavoprotein</keyword>
<name>A0A2S7UVZ4_9GAMM</name>
<dbReference type="PANTHER" id="PTHR19384">
    <property type="entry name" value="NITRIC OXIDE SYNTHASE-RELATED"/>
    <property type="match status" value="1"/>
</dbReference>
<keyword evidence="5" id="KW-1133">Transmembrane helix</keyword>
<evidence type="ECO:0000256" key="1">
    <source>
        <dbReference type="ARBA" id="ARBA00022630"/>
    </source>
</evidence>
<dbReference type="SUPFAM" id="SSF63380">
    <property type="entry name" value="Riboflavin synthase domain-like"/>
    <property type="match status" value="1"/>
</dbReference>
<feature type="domain" description="FAD-binding FR-type" evidence="7">
    <location>
        <begin position="214"/>
        <end position="406"/>
    </location>
</feature>
<dbReference type="EMBL" id="MSCH01000003">
    <property type="protein sequence ID" value="PQJ53441.1"/>
    <property type="molecule type" value="Genomic_DNA"/>
</dbReference>
<keyword evidence="3" id="KW-0249">Electron transport</keyword>
<dbReference type="InterPro" id="IPR039261">
    <property type="entry name" value="FNR_nucleotide-bd"/>
</dbReference>
<dbReference type="PROSITE" id="PS51384">
    <property type="entry name" value="FAD_FR"/>
    <property type="match status" value="1"/>
</dbReference>
<dbReference type="PRINTS" id="PR00371">
    <property type="entry name" value="FPNCR"/>
</dbReference>
<evidence type="ECO:0000256" key="5">
    <source>
        <dbReference type="SAM" id="Phobius"/>
    </source>
</evidence>
<dbReference type="GO" id="GO:0003958">
    <property type="term" value="F:NADPH-hemoprotein reductase activity"/>
    <property type="evidence" value="ECO:0007669"/>
    <property type="project" value="UniProtKB-EC"/>
</dbReference>